<dbReference type="EMBL" id="NPEF01000173">
    <property type="protein sequence ID" value="PJZ92090.1"/>
    <property type="molecule type" value="Genomic_DNA"/>
</dbReference>
<evidence type="ECO:0000256" key="1">
    <source>
        <dbReference type="SAM" id="MobiDB-lite"/>
    </source>
</evidence>
<dbReference type="OrthoDB" id="332334at2"/>
<accession>A0A2N0B6C0</accession>
<evidence type="ECO:0000313" key="2">
    <source>
        <dbReference type="EMBL" id="PJZ92090.1"/>
    </source>
</evidence>
<comment type="caution">
    <text evidence="2">The sequence shown here is derived from an EMBL/GenBank/DDBJ whole genome shotgun (WGS) entry which is preliminary data.</text>
</comment>
<feature type="region of interest" description="Disordered" evidence="1">
    <location>
        <begin position="1"/>
        <end position="44"/>
    </location>
</feature>
<evidence type="ECO:0008006" key="3">
    <source>
        <dbReference type="Google" id="ProtNLM"/>
    </source>
</evidence>
<protein>
    <recommendedName>
        <fullName evidence="3">DUF1564 family protein</fullName>
    </recommendedName>
</protein>
<proteinExistence type="predicted"/>
<feature type="compositionally biased region" description="Polar residues" evidence="1">
    <location>
        <begin position="1"/>
        <end position="13"/>
    </location>
</feature>
<reference evidence="2" key="1">
    <citation type="submission" date="2017-07" db="EMBL/GenBank/DDBJ databases">
        <title>Leptospira spp. isolated from tropical soils.</title>
        <authorList>
            <person name="Thibeaux R."/>
            <person name="Iraola G."/>
            <person name="Ferres I."/>
            <person name="Bierque E."/>
            <person name="Girault D."/>
            <person name="Soupe-Gilbert M.-E."/>
            <person name="Picardeau M."/>
            <person name="Goarant C."/>
        </authorList>
    </citation>
    <scope>NUCLEOTIDE SEQUENCE [LARGE SCALE GENOMIC DNA]</scope>
    <source>
        <strain evidence="2">ATI7-C-A5</strain>
    </source>
</reference>
<dbReference type="AlphaFoldDB" id="A0A2N0B6C0"/>
<organism evidence="2">
    <name type="scientific">Leptospira ellisii</name>
    <dbReference type="NCBI Taxonomy" id="2023197"/>
    <lineage>
        <taxon>Bacteria</taxon>
        <taxon>Pseudomonadati</taxon>
        <taxon>Spirochaetota</taxon>
        <taxon>Spirochaetia</taxon>
        <taxon>Leptospirales</taxon>
        <taxon>Leptospiraceae</taxon>
        <taxon>Leptospira</taxon>
    </lineage>
</organism>
<sequence>MKAKNNKQPNNNLRLLKPSRSQGKEFPLGDFFTPEPEQERRHLGPSCDLYVPGELIGRLDELILRNGSIRIVLHRCLEKNRPYSRVLLHSLPSKISYQKRQSRRKRFPFRPFAGDWSELRKISMHHGVSMCKMFASMLENELYPQLEHAANSLPEEMDDSTFEFPFDKRGA</sequence>
<name>A0A2N0B6C0_9LEPT</name>
<dbReference type="InterPro" id="IPR011458">
    <property type="entry name" value="DUF1564"/>
</dbReference>
<dbReference type="RefSeq" id="WP_100765438.1">
    <property type="nucleotide sequence ID" value="NZ_NPEF02000035.1"/>
</dbReference>
<dbReference type="Pfam" id="PF07600">
    <property type="entry name" value="DUF1564"/>
    <property type="match status" value="1"/>
</dbReference>
<gene>
    <name evidence="2" type="ORF">CH379_15040</name>
</gene>